<comment type="catalytic activity">
    <reaction evidence="1 15">
        <text>Endonucleolytic cleavage to 5'-phosphomonoester.</text>
        <dbReference type="EC" id="3.1.26.3"/>
    </reaction>
</comment>
<dbReference type="GO" id="GO:0042802">
    <property type="term" value="F:identical protein binding"/>
    <property type="evidence" value="ECO:0007669"/>
    <property type="project" value="UniProtKB-ARBA"/>
</dbReference>
<dbReference type="Proteomes" id="UP000245133">
    <property type="component" value="Unassembled WGS sequence"/>
</dbReference>
<dbReference type="FunFam" id="3.30.160.20:FF:000003">
    <property type="entry name" value="Ribonuclease 3"/>
    <property type="match status" value="1"/>
</dbReference>
<dbReference type="GO" id="GO:0003725">
    <property type="term" value="F:double-stranded RNA binding"/>
    <property type="evidence" value="ECO:0007669"/>
    <property type="project" value="TreeGrafter"/>
</dbReference>
<evidence type="ECO:0000259" key="16">
    <source>
        <dbReference type="PROSITE" id="PS50137"/>
    </source>
</evidence>
<evidence type="ECO:0000256" key="4">
    <source>
        <dbReference type="ARBA" id="ARBA00011738"/>
    </source>
</evidence>
<evidence type="ECO:0000256" key="3">
    <source>
        <dbReference type="ARBA" id="ARBA00010183"/>
    </source>
</evidence>
<keyword evidence="14 15" id="KW-0694">RNA-binding</keyword>
<keyword evidence="19" id="KW-1185">Reference proteome</keyword>
<dbReference type="PROSITE" id="PS00517">
    <property type="entry name" value="RNASE_3_1"/>
    <property type="match status" value="1"/>
</dbReference>
<reference evidence="18 19" key="1">
    <citation type="submission" date="2018-02" db="EMBL/GenBank/DDBJ databases">
        <title>Novel Leptospira species isolated from soil and water in Japan.</title>
        <authorList>
            <person name="Nakao R."/>
            <person name="Masuzawa T."/>
        </authorList>
    </citation>
    <scope>NUCLEOTIDE SEQUENCE [LARGE SCALE GENOMIC DNA]</scope>
    <source>
        <strain evidence="18 19">YH101</strain>
    </source>
</reference>
<dbReference type="GO" id="GO:0006364">
    <property type="term" value="P:rRNA processing"/>
    <property type="evidence" value="ECO:0007669"/>
    <property type="project" value="UniProtKB-UniRule"/>
</dbReference>
<dbReference type="EC" id="3.1.26.3" evidence="15"/>
<dbReference type="SMART" id="SM00535">
    <property type="entry name" value="RIBOc"/>
    <property type="match status" value="1"/>
</dbReference>
<keyword evidence="15" id="KW-0699">rRNA-binding</keyword>
<name>A0A2P2E1E4_9LEPT</name>
<dbReference type="EMBL" id="BFBB01000007">
    <property type="protein sequence ID" value="GBF50701.1"/>
    <property type="molecule type" value="Genomic_DNA"/>
</dbReference>
<dbReference type="PROSITE" id="PS50137">
    <property type="entry name" value="DS_RBD"/>
    <property type="match status" value="1"/>
</dbReference>
<dbReference type="GO" id="GO:0004525">
    <property type="term" value="F:ribonuclease III activity"/>
    <property type="evidence" value="ECO:0007669"/>
    <property type="project" value="UniProtKB-UniRule"/>
</dbReference>
<comment type="similarity">
    <text evidence="3">Belongs to the ribonuclease III family.</text>
</comment>
<feature type="active site" evidence="15">
    <location>
        <position position="138"/>
    </location>
</feature>
<keyword evidence="6 15" id="KW-0698">rRNA processing</keyword>
<comment type="cofactor">
    <cofactor evidence="15">
        <name>Mg(2+)</name>
        <dbReference type="ChEBI" id="CHEBI:18420"/>
    </cofactor>
</comment>
<evidence type="ECO:0000313" key="19">
    <source>
        <dbReference type="Proteomes" id="UP000245133"/>
    </source>
</evidence>
<dbReference type="InterPro" id="IPR014720">
    <property type="entry name" value="dsRBD_dom"/>
</dbReference>
<dbReference type="InterPro" id="IPR000999">
    <property type="entry name" value="RNase_III_dom"/>
</dbReference>
<feature type="binding site" evidence="15">
    <location>
        <position position="135"/>
    </location>
    <ligand>
        <name>Mg(2+)</name>
        <dbReference type="ChEBI" id="CHEBI:18420"/>
    </ligand>
</feature>
<comment type="function">
    <text evidence="15">Digests double-stranded RNA. Involved in the processing of primary rRNA transcript to yield the immediate precursors to the large and small rRNAs (23S and 16S). Processes some mRNAs, and tRNAs when they are encoded in the rRNA operon. Processes pre-crRNA and tracrRNA of type II CRISPR loci if present in the organism.</text>
</comment>
<keyword evidence="13 15" id="KW-0460">Magnesium</keyword>
<dbReference type="Gene3D" id="3.30.160.20">
    <property type="match status" value="1"/>
</dbReference>
<dbReference type="SUPFAM" id="SSF69065">
    <property type="entry name" value="RNase III domain-like"/>
    <property type="match status" value="1"/>
</dbReference>
<dbReference type="AlphaFoldDB" id="A0A2P2E1E4"/>
<dbReference type="PROSITE" id="PS50142">
    <property type="entry name" value="RNASE_3_2"/>
    <property type="match status" value="1"/>
</dbReference>
<evidence type="ECO:0000256" key="8">
    <source>
        <dbReference type="ARBA" id="ARBA00022694"/>
    </source>
</evidence>
<evidence type="ECO:0000256" key="10">
    <source>
        <dbReference type="ARBA" id="ARBA00022723"/>
    </source>
</evidence>
<dbReference type="GO" id="GO:0005737">
    <property type="term" value="C:cytoplasm"/>
    <property type="evidence" value="ECO:0007669"/>
    <property type="project" value="UniProtKB-SubCell"/>
</dbReference>
<evidence type="ECO:0000256" key="6">
    <source>
        <dbReference type="ARBA" id="ARBA00022552"/>
    </source>
</evidence>
<keyword evidence="11 15" id="KW-0255">Endonuclease</keyword>
<dbReference type="Pfam" id="PF00035">
    <property type="entry name" value="dsrm"/>
    <property type="match status" value="1"/>
</dbReference>
<evidence type="ECO:0000256" key="15">
    <source>
        <dbReference type="HAMAP-Rule" id="MF_00104"/>
    </source>
</evidence>
<evidence type="ECO:0000256" key="1">
    <source>
        <dbReference type="ARBA" id="ARBA00000109"/>
    </source>
</evidence>
<dbReference type="PANTHER" id="PTHR11207">
    <property type="entry name" value="RIBONUCLEASE III"/>
    <property type="match status" value="1"/>
</dbReference>
<dbReference type="GO" id="GO:0010468">
    <property type="term" value="P:regulation of gene expression"/>
    <property type="evidence" value="ECO:0007669"/>
    <property type="project" value="TreeGrafter"/>
</dbReference>
<comment type="subcellular location">
    <subcellularLocation>
        <location evidence="2 15">Cytoplasm</location>
    </subcellularLocation>
</comment>
<sequence length="246" mass="27934">MESIPSSKQNPSQHMRDPIDLDRIQTITKTQFKDTKLLKQAFTHRSFANESKDGVGIDNERLEFLGDSVLGVLAAEYLYVSIPKGKEGKLAKLKSKIVSMPALAAIARKYEFHHFLLLGRGEKEKGGENSNLQADCFEAFLGALYLDQGLDACRKFLKPNFRSMDQLLEEIEETKDFKTILQEYCQKKWKKIPEYTTLTETGPDHEKFFKIQVHLAQHISAEGSGKNKRSAEQNAAKQALKELKIL</sequence>
<dbReference type="GO" id="GO:0008033">
    <property type="term" value="P:tRNA processing"/>
    <property type="evidence" value="ECO:0007669"/>
    <property type="project" value="UniProtKB-KW"/>
</dbReference>
<dbReference type="FunFam" id="1.10.1520.10:FF:000001">
    <property type="entry name" value="Ribonuclease 3"/>
    <property type="match status" value="1"/>
</dbReference>
<evidence type="ECO:0000259" key="17">
    <source>
        <dbReference type="PROSITE" id="PS50142"/>
    </source>
</evidence>
<dbReference type="InterPro" id="IPR036389">
    <property type="entry name" value="RNase_III_sf"/>
</dbReference>
<dbReference type="InterPro" id="IPR011907">
    <property type="entry name" value="RNase_III"/>
</dbReference>
<evidence type="ECO:0000256" key="13">
    <source>
        <dbReference type="ARBA" id="ARBA00022842"/>
    </source>
</evidence>
<feature type="binding site" evidence="15">
    <location>
        <position position="63"/>
    </location>
    <ligand>
        <name>Mg(2+)</name>
        <dbReference type="ChEBI" id="CHEBI:18420"/>
    </ligand>
</feature>
<keyword evidence="7 15" id="KW-0507">mRNA processing</keyword>
<dbReference type="CDD" id="cd10845">
    <property type="entry name" value="DSRM_RNAse_III_family"/>
    <property type="match status" value="1"/>
</dbReference>
<feature type="domain" description="DRBM" evidence="16">
    <location>
        <begin position="176"/>
        <end position="245"/>
    </location>
</feature>
<evidence type="ECO:0000256" key="7">
    <source>
        <dbReference type="ARBA" id="ARBA00022664"/>
    </source>
</evidence>
<organism evidence="18 19">
    <name type="scientific">Leptospira ryugenii</name>
    <dbReference type="NCBI Taxonomy" id="1917863"/>
    <lineage>
        <taxon>Bacteria</taxon>
        <taxon>Pseudomonadati</taxon>
        <taxon>Spirochaetota</taxon>
        <taxon>Spirochaetia</taxon>
        <taxon>Leptospirales</taxon>
        <taxon>Leptospiraceae</taxon>
        <taxon>Leptospira</taxon>
    </lineage>
</organism>
<dbReference type="HAMAP" id="MF_00104">
    <property type="entry name" value="RNase_III"/>
    <property type="match status" value="1"/>
</dbReference>
<evidence type="ECO:0000313" key="18">
    <source>
        <dbReference type="EMBL" id="GBF50701.1"/>
    </source>
</evidence>
<gene>
    <name evidence="15 18" type="primary">rnc</name>
    <name evidence="18" type="ORF">LPTSP4_22280</name>
</gene>
<dbReference type="CDD" id="cd00593">
    <property type="entry name" value="RIBOc"/>
    <property type="match status" value="1"/>
</dbReference>
<evidence type="ECO:0000256" key="14">
    <source>
        <dbReference type="ARBA" id="ARBA00022884"/>
    </source>
</evidence>
<dbReference type="NCBIfam" id="TIGR02191">
    <property type="entry name" value="RNaseIII"/>
    <property type="match status" value="1"/>
</dbReference>
<feature type="binding site" evidence="15">
    <location>
        <position position="138"/>
    </location>
    <ligand>
        <name>Mg(2+)</name>
        <dbReference type="ChEBI" id="CHEBI:18420"/>
    </ligand>
</feature>
<evidence type="ECO:0000256" key="9">
    <source>
        <dbReference type="ARBA" id="ARBA00022722"/>
    </source>
</evidence>
<feature type="domain" description="RNase III" evidence="17">
    <location>
        <begin position="21"/>
        <end position="149"/>
    </location>
</feature>
<comment type="caution">
    <text evidence="18">The sequence shown here is derived from an EMBL/GenBank/DDBJ whole genome shotgun (WGS) entry which is preliminary data.</text>
</comment>
<protein>
    <recommendedName>
        <fullName evidence="15">Ribonuclease 3</fullName>
        <ecNumber evidence="15">3.1.26.3</ecNumber>
    </recommendedName>
    <alternativeName>
        <fullName evidence="15">Ribonuclease III</fullName>
        <shortName evidence="15">RNase III</shortName>
    </alternativeName>
</protein>
<dbReference type="GO" id="GO:0019843">
    <property type="term" value="F:rRNA binding"/>
    <property type="evidence" value="ECO:0007669"/>
    <property type="project" value="UniProtKB-KW"/>
</dbReference>
<dbReference type="PANTHER" id="PTHR11207:SF0">
    <property type="entry name" value="RIBONUCLEASE 3"/>
    <property type="match status" value="1"/>
</dbReference>
<evidence type="ECO:0000256" key="5">
    <source>
        <dbReference type="ARBA" id="ARBA00022490"/>
    </source>
</evidence>
<dbReference type="SUPFAM" id="SSF54768">
    <property type="entry name" value="dsRNA-binding domain-like"/>
    <property type="match status" value="1"/>
</dbReference>
<dbReference type="Pfam" id="PF14622">
    <property type="entry name" value="Ribonucleas_3_3"/>
    <property type="match status" value="1"/>
</dbReference>
<dbReference type="Gene3D" id="1.10.1520.10">
    <property type="entry name" value="Ribonuclease III domain"/>
    <property type="match status" value="1"/>
</dbReference>
<dbReference type="GO" id="GO:0006397">
    <property type="term" value="P:mRNA processing"/>
    <property type="evidence" value="ECO:0007669"/>
    <property type="project" value="UniProtKB-UniRule"/>
</dbReference>
<keyword evidence="10 15" id="KW-0479">Metal-binding</keyword>
<dbReference type="SMART" id="SM00358">
    <property type="entry name" value="DSRM"/>
    <property type="match status" value="1"/>
</dbReference>
<keyword evidence="5 15" id="KW-0963">Cytoplasm</keyword>
<evidence type="ECO:0000256" key="11">
    <source>
        <dbReference type="ARBA" id="ARBA00022759"/>
    </source>
</evidence>
<comment type="subunit">
    <text evidence="4 15">Homodimer.</text>
</comment>
<keyword evidence="9 15" id="KW-0540">Nuclease</keyword>
<accession>A0A2P2E1E4</accession>
<evidence type="ECO:0000256" key="12">
    <source>
        <dbReference type="ARBA" id="ARBA00022801"/>
    </source>
</evidence>
<keyword evidence="8 15" id="KW-0819">tRNA processing</keyword>
<evidence type="ECO:0000256" key="2">
    <source>
        <dbReference type="ARBA" id="ARBA00004496"/>
    </source>
</evidence>
<keyword evidence="12 15" id="KW-0378">Hydrolase</keyword>
<feature type="active site" evidence="15">
    <location>
        <position position="67"/>
    </location>
</feature>
<dbReference type="GO" id="GO:0046872">
    <property type="term" value="F:metal ion binding"/>
    <property type="evidence" value="ECO:0007669"/>
    <property type="project" value="UniProtKB-KW"/>
</dbReference>
<proteinExistence type="inferred from homology"/>